<accession>A0ABC9TQM1</accession>
<dbReference type="EMBL" id="AWSU01000391">
    <property type="protein sequence ID" value="ERI73501.1"/>
    <property type="molecule type" value="Genomic_DNA"/>
</dbReference>
<comment type="caution">
    <text evidence="1">The sequence shown here is derived from an EMBL/GenBank/DDBJ whole genome shotgun (WGS) entry which is preliminary data.</text>
</comment>
<evidence type="ECO:0000313" key="2">
    <source>
        <dbReference type="Proteomes" id="UP000016491"/>
    </source>
</evidence>
<protein>
    <submittedName>
        <fullName evidence="1">Uncharacterized protein</fullName>
    </submittedName>
</protein>
<feature type="non-terminal residue" evidence="1">
    <location>
        <position position="1"/>
    </location>
</feature>
<name>A0ABC9TQM1_CLOSY</name>
<reference evidence="1 2" key="1">
    <citation type="submission" date="2013-07" db="EMBL/GenBank/DDBJ databases">
        <authorList>
            <person name="Weinstock G."/>
            <person name="Sodergren E."/>
            <person name="Wylie T."/>
            <person name="Fulton L."/>
            <person name="Fulton R."/>
            <person name="Fronick C."/>
            <person name="O'Laughlin M."/>
            <person name="Godfrey J."/>
            <person name="Miner T."/>
            <person name="Herter B."/>
            <person name="Appelbaum E."/>
            <person name="Cordes M."/>
            <person name="Lek S."/>
            <person name="Wollam A."/>
            <person name="Pepin K.H."/>
            <person name="Palsikar V.B."/>
            <person name="Mitreva M."/>
            <person name="Wilson R.K."/>
        </authorList>
    </citation>
    <scope>NUCLEOTIDE SEQUENCE [LARGE SCALE GENOMIC DNA]</scope>
    <source>
        <strain evidence="1 2">ATCC 14940</strain>
    </source>
</reference>
<proteinExistence type="predicted"/>
<dbReference type="AlphaFoldDB" id="A0ABC9TQM1"/>
<evidence type="ECO:0000313" key="1">
    <source>
        <dbReference type="EMBL" id="ERI73501.1"/>
    </source>
</evidence>
<organism evidence="1 2">
    <name type="scientific">[Clostridium] symbiosum ATCC 14940</name>
    <dbReference type="NCBI Taxonomy" id="411472"/>
    <lineage>
        <taxon>Bacteria</taxon>
        <taxon>Bacillati</taxon>
        <taxon>Bacillota</taxon>
        <taxon>Clostridia</taxon>
        <taxon>Lachnospirales</taxon>
        <taxon>Lachnospiraceae</taxon>
        <taxon>Otoolea</taxon>
    </lineage>
</organism>
<dbReference type="Proteomes" id="UP000016491">
    <property type="component" value="Unassembled WGS sequence"/>
</dbReference>
<sequence>KNRSAEDRTAAGWNYVATATRRRRRIPLAGFFLVQQERLLLNKNRSAEDRTACSGV</sequence>
<gene>
    <name evidence="1" type="ORF">CLOSYM_04884</name>
</gene>